<dbReference type="Proteomes" id="UP000664169">
    <property type="component" value="Unassembled WGS sequence"/>
</dbReference>
<evidence type="ECO:0000313" key="2">
    <source>
        <dbReference type="EMBL" id="CAF9929502.1"/>
    </source>
</evidence>
<evidence type="ECO:0000256" key="1">
    <source>
        <dbReference type="SAM" id="Phobius"/>
    </source>
</evidence>
<name>A0A8H3FQW3_9LECA</name>
<keyword evidence="3" id="KW-1185">Reference proteome</keyword>
<evidence type="ECO:0000313" key="3">
    <source>
        <dbReference type="Proteomes" id="UP000664169"/>
    </source>
</evidence>
<accession>A0A8H3FQW3</accession>
<comment type="caution">
    <text evidence="2">The sequence shown here is derived from an EMBL/GenBank/DDBJ whole genome shotgun (WGS) entry which is preliminary data.</text>
</comment>
<organism evidence="2 3">
    <name type="scientific">Gomphillus americanus</name>
    <dbReference type="NCBI Taxonomy" id="1940652"/>
    <lineage>
        <taxon>Eukaryota</taxon>
        <taxon>Fungi</taxon>
        <taxon>Dikarya</taxon>
        <taxon>Ascomycota</taxon>
        <taxon>Pezizomycotina</taxon>
        <taxon>Lecanoromycetes</taxon>
        <taxon>OSLEUM clade</taxon>
        <taxon>Ostropomycetidae</taxon>
        <taxon>Ostropales</taxon>
        <taxon>Graphidaceae</taxon>
        <taxon>Gomphilloideae</taxon>
        <taxon>Gomphillus</taxon>
    </lineage>
</organism>
<feature type="transmembrane region" description="Helical" evidence="1">
    <location>
        <begin position="231"/>
        <end position="253"/>
    </location>
</feature>
<reference evidence="2" key="1">
    <citation type="submission" date="2021-03" db="EMBL/GenBank/DDBJ databases">
        <authorList>
            <person name="Tagirdzhanova G."/>
        </authorList>
    </citation>
    <scope>NUCLEOTIDE SEQUENCE</scope>
</reference>
<keyword evidence="1" id="KW-0812">Transmembrane</keyword>
<dbReference type="EMBL" id="CAJPDQ010000032">
    <property type="protein sequence ID" value="CAF9929502.1"/>
    <property type="molecule type" value="Genomic_DNA"/>
</dbReference>
<dbReference type="AlphaFoldDB" id="A0A8H3FQW3"/>
<proteinExistence type="predicted"/>
<keyword evidence="1" id="KW-1133">Transmembrane helix</keyword>
<protein>
    <submittedName>
        <fullName evidence="2">Uncharacterized protein</fullName>
    </submittedName>
</protein>
<keyword evidence="1" id="KW-0472">Membrane</keyword>
<gene>
    <name evidence="2" type="ORF">GOMPHAMPRED_005424</name>
</gene>
<sequence>MPLIVIAIAQDISNISTFELTYGLYFEQAVADLAFIEASEFAARDSAFSNVPRLIPPTLVPGSISPPVHFTALAVSLQSFLSNVNPREAMIAEQYGVTVVGPLGVTVAISSIPIEPTALSLSDESSTTSVPMILGATARLTTTPGPTSFATSALPALGPTGSASLRVATSPATIEPLFSISSLLPSFSIPSESISVPTSRAGASAGASARASASGNDSHETSFAGLSPSSLIGIGIGVGLAGVVIILLGFVTAKLVRRTKQLRVQLEKGKRMDPGVAIMEPESAIAKYEIMMTEPGVAVVDSRMG</sequence>